<protein>
    <submittedName>
        <fullName evidence="1">Uncharacterized protein</fullName>
    </submittedName>
</protein>
<evidence type="ECO:0000313" key="2">
    <source>
        <dbReference type="Proteomes" id="UP001148662"/>
    </source>
</evidence>
<dbReference type="Proteomes" id="UP001148662">
    <property type="component" value="Unassembled WGS sequence"/>
</dbReference>
<evidence type="ECO:0000313" key="1">
    <source>
        <dbReference type="EMBL" id="KAJ3524731.1"/>
    </source>
</evidence>
<accession>A0ACC1RTX8</accession>
<comment type="caution">
    <text evidence="1">The sequence shown here is derived from an EMBL/GenBank/DDBJ whole genome shotgun (WGS) entry which is preliminary data.</text>
</comment>
<sequence>MNAVITSELELIPPVIATKLDLGHVALACLRWTSISQSLTFQRITLMSRKDADDFLTLKQHPLTKVASYIELVASSPTADNNPLQLLRIFRQTPVERTWDARPTPARLCRAFNTPPHDHHKTDTVANFSTLRRTYEGKIRHEQHEDFKRHTRVAGGVAVLEWRVRATRRRTWSKSFECVLLDPMDEVDFDERTAFPTFKPNIEVFGPPARSRKQRGWFQVQRWSHSDLQPVCTVVGTAHAVKHTATGEEVPPELLDRIVRSFTLYDDDARSSPTRRVIAKKRDLSHVALVCRRWASVGQSLIFQRVALRCRTDVDDLVALVQHPSSKVASYISVVVLSPVTESHLAQSTQAREGHRRAQAPWIHTISSTPLPSILRSRGARIAVRVSGSPTIKRPLSILIHRLPGAVPGLFSDIEYLALADMHLKTLRDLIYVIRQLPSLAAVSCQNVTWGGSNGDIPSLSLYPARIISYMMQGCTDNMAAAWLSFLVPPTRSDHWEKHDANQMCRLVSSLVKNCDPGWLHECDIMASRLPDHLLLWSRFGDPRMPSLRVFHMPLVPGHARRVRALVIEISRILTADKYKQSNYYTDWIELDVLAASLPALQTLLFAFSSREAVVQVHKQVVLPKMPHFRHSRRLKYALMTLGADGMHQITEVYCEHDIVKEKGKPVDGLSRYEELL</sequence>
<keyword evidence="2" id="KW-1185">Reference proteome</keyword>
<dbReference type="EMBL" id="JANHOG010002311">
    <property type="protein sequence ID" value="KAJ3524731.1"/>
    <property type="molecule type" value="Genomic_DNA"/>
</dbReference>
<proteinExistence type="predicted"/>
<organism evidence="1 2">
    <name type="scientific">Phlebia brevispora</name>
    <dbReference type="NCBI Taxonomy" id="194682"/>
    <lineage>
        <taxon>Eukaryota</taxon>
        <taxon>Fungi</taxon>
        <taxon>Dikarya</taxon>
        <taxon>Basidiomycota</taxon>
        <taxon>Agaricomycotina</taxon>
        <taxon>Agaricomycetes</taxon>
        <taxon>Polyporales</taxon>
        <taxon>Meruliaceae</taxon>
        <taxon>Phlebia</taxon>
    </lineage>
</organism>
<reference evidence="1" key="1">
    <citation type="submission" date="2022-07" db="EMBL/GenBank/DDBJ databases">
        <title>Genome Sequence of Phlebia brevispora.</title>
        <authorList>
            <person name="Buettner E."/>
        </authorList>
    </citation>
    <scope>NUCLEOTIDE SEQUENCE</scope>
    <source>
        <strain evidence="1">MPL23</strain>
    </source>
</reference>
<gene>
    <name evidence="1" type="ORF">NM688_g8512</name>
</gene>
<name>A0ACC1RTX8_9APHY</name>